<organism evidence="1 2">
    <name type="scientific">Nocardioides fonticola</name>
    <dbReference type="NCBI Taxonomy" id="450363"/>
    <lineage>
        <taxon>Bacteria</taxon>
        <taxon>Bacillati</taxon>
        <taxon>Actinomycetota</taxon>
        <taxon>Actinomycetes</taxon>
        <taxon>Propionibacteriales</taxon>
        <taxon>Nocardioidaceae</taxon>
        <taxon>Nocardioides</taxon>
    </lineage>
</organism>
<name>A0ABP7XYT1_9ACTN</name>
<evidence type="ECO:0000313" key="2">
    <source>
        <dbReference type="Proteomes" id="UP001501495"/>
    </source>
</evidence>
<dbReference type="Proteomes" id="UP001501495">
    <property type="component" value="Unassembled WGS sequence"/>
</dbReference>
<comment type="caution">
    <text evidence="1">The sequence shown here is derived from an EMBL/GenBank/DDBJ whole genome shotgun (WGS) entry which is preliminary data.</text>
</comment>
<sequence length="495" mass="52561">MTRRVGLGTSPSRPARRRLLLTVLALLATGGGLGWQGGLSASGRDFPPPVPAAVCDAGSRPETGVQGRVPSSDYASGRAAKGYTCNARVVAHQGTSGGFKVLRYVDAAGRACAYYDASQPIPIRLPGQLTFLTGPGTGVSVLDMTRPTRPRLATSLTTPTMLSPHESLLVNPRRGLLAAVMGNTFASVGVLEVYSIAEDCRSPQLLSRTTEPLLGHESGWSHDGRTFYASSSGGQTLTAIDLDDPTAPQRIFTVVGVNYHGMRLSPDDRTLYVAHISDDLSGLTLPGKGLRILDVSQIQERRPSPTAPVIADLTWPEGSIPQVAQPFTRGGRSYLLQVDEFSTVGLNDGSLDVARATVGAARIIDVTDVRRARVVSRLRLAVHQPAARIEAAGDPGAGDVFGGYTAHYCSVPTEISPRLAACSMIGSGLRVFDISDPARPREVAYVNEPTEAGSAALSQPAWDVRRRQVWFSDQNSGFYVVRLTGRAAALLRPGL</sequence>
<protein>
    <submittedName>
        <fullName evidence="1">Uncharacterized protein</fullName>
    </submittedName>
</protein>
<proteinExistence type="predicted"/>
<dbReference type="SUPFAM" id="SSF50969">
    <property type="entry name" value="YVTN repeat-like/Quinoprotein amine dehydrogenase"/>
    <property type="match status" value="1"/>
</dbReference>
<accession>A0ABP7XYT1</accession>
<reference evidence="2" key="1">
    <citation type="journal article" date="2019" name="Int. J. Syst. Evol. Microbiol.">
        <title>The Global Catalogue of Microorganisms (GCM) 10K type strain sequencing project: providing services to taxonomists for standard genome sequencing and annotation.</title>
        <authorList>
            <consortium name="The Broad Institute Genomics Platform"/>
            <consortium name="The Broad Institute Genome Sequencing Center for Infectious Disease"/>
            <person name="Wu L."/>
            <person name="Ma J."/>
        </authorList>
    </citation>
    <scope>NUCLEOTIDE SEQUENCE [LARGE SCALE GENOMIC DNA]</scope>
    <source>
        <strain evidence="2">JCM 16703</strain>
    </source>
</reference>
<dbReference type="InterPro" id="IPR015943">
    <property type="entry name" value="WD40/YVTN_repeat-like_dom_sf"/>
</dbReference>
<dbReference type="Gene3D" id="2.130.10.10">
    <property type="entry name" value="YVTN repeat-like/Quinoprotein amine dehydrogenase"/>
    <property type="match status" value="1"/>
</dbReference>
<dbReference type="EMBL" id="BAAAZH010000032">
    <property type="protein sequence ID" value="GAA4128075.1"/>
    <property type="molecule type" value="Genomic_DNA"/>
</dbReference>
<evidence type="ECO:0000313" key="1">
    <source>
        <dbReference type="EMBL" id="GAA4128075.1"/>
    </source>
</evidence>
<gene>
    <name evidence="1" type="ORF">GCM10022215_39190</name>
</gene>
<dbReference type="RefSeq" id="WP_344735198.1">
    <property type="nucleotide sequence ID" value="NZ_BAAAZH010000032.1"/>
</dbReference>
<keyword evidence="2" id="KW-1185">Reference proteome</keyword>
<dbReference type="InterPro" id="IPR011044">
    <property type="entry name" value="Quino_amine_DH_bsu"/>
</dbReference>